<organism evidence="1 2">
    <name type="scientific">Priestia megaterium</name>
    <name type="common">Bacillus megaterium</name>
    <dbReference type="NCBI Taxonomy" id="1404"/>
    <lineage>
        <taxon>Bacteria</taxon>
        <taxon>Bacillati</taxon>
        <taxon>Bacillota</taxon>
        <taxon>Bacilli</taxon>
        <taxon>Bacillales</taxon>
        <taxon>Bacillaceae</taxon>
        <taxon>Priestia</taxon>
    </lineage>
</organism>
<protein>
    <submittedName>
        <fullName evidence="1">Uncharacterized protein</fullName>
    </submittedName>
</protein>
<name>A0AAE5UAN7_PRIMG</name>
<gene>
    <name evidence="1" type="ORF">CN497_20135</name>
</gene>
<evidence type="ECO:0000313" key="1">
    <source>
        <dbReference type="EMBL" id="PES34527.1"/>
    </source>
</evidence>
<dbReference type="EMBL" id="NTYW01000028">
    <property type="protein sequence ID" value="PES34527.1"/>
    <property type="molecule type" value="Genomic_DNA"/>
</dbReference>
<sequence length="85" mass="9573">MSGGNYYQLCHRHRGRTVRINDRYGRTHLGRITRVTPSHVYIQPMRRRNGIGYGFYGGGFYGFGAPYAVALGAITGLALASLFFW</sequence>
<reference evidence="1 2" key="1">
    <citation type="submission" date="2017-09" db="EMBL/GenBank/DDBJ databases">
        <title>Large-scale bioinformatics analysis of Bacillus genomes uncovers conserved roles of natural products in bacterial physiology.</title>
        <authorList>
            <consortium name="Agbiome Team Llc"/>
            <person name="Bleich R.M."/>
            <person name="Kirk G.J."/>
            <person name="Santa Maria K.C."/>
            <person name="Allen S.E."/>
            <person name="Farag S."/>
            <person name="Shank E.A."/>
            <person name="Bowers A."/>
        </authorList>
    </citation>
    <scope>NUCLEOTIDE SEQUENCE [LARGE SCALE GENOMIC DNA]</scope>
    <source>
        <strain evidence="1 2">AFS003013</strain>
    </source>
</reference>
<dbReference type="AlphaFoldDB" id="A0AAE5UAN7"/>
<evidence type="ECO:0000313" key="2">
    <source>
        <dbReference type="Proteomes" id="UP000220341"/>
    </source>
</evidence>
<dbReference type="Proteomes" id="UP000220341">
    <property type="component" value="Unassembled WGS sequence"/>
</dbReference>
<comment type="caution">
    <text evidence="1">The sequence shown here is derived from an EMBL/GenBank/DDBJ whole genome shotgun (WGS) entry which is preliminary data.</text>
</comment>
<dbReference type="RefSeq" id="WP_097812780.1">
    <property type="nucleotide sequence ID" value="NZ_CATKQG010000027.1"/>
</dbReference>
<accession>A0AAE5UAN7</accession>
<proteinExistence type="predicted"/>